<proteinExistence type="predicted"/>
<dbReference type="EMBL" id="PGGK01000014">
    <property type="protein sequence ID" value="TGC07514.1"/>
    <property type="molecule type" value="Genomic_DNA"/>
</dbReference>
<name>A0A4E0Q3B4_9EURY</name>
<reference evidence="1 2" key="1">
    <citation type="submission" date="2017-11" db="EMBL/GenBank/DDBJ databases">
        <title>Isolation and Characterization of Methanogenic Archaea from Saline Meromictic Lake at Siberia.</title>
        <authorList>
            <person name="Shen Y."/>
            <person name="Huang H.-H."/>
            <person name="Lai M.-C."/>
            <person name="Chen S.-C."/>
        </authorList>
    </citation>
    <scope>NUCLEOTIDE SEQUENCE [LARGE SCALE GENOMIC DNA]</scope>
    <source>
        <strain evidence="1 2">SY-01</strain>
    </source>
</reference>
<dbReference type="AlphaFoldDB" id="A0A4E0Q3B4"/>
<comment type="caution">
    <text evidence="1">The sequence shown here is derived from an EMBL/GenBank/DDBJ whole genome shotgun (WGS) entry which is preliminary data.</text>
</comment>
<protein>
    <submittedName>
        <fullName evidence="1">Uncharacterized protein</fullName>
    </submittedName>
</protein>
<gene>
    <name evidence="1" type="ORF">CUN85_11035</name>
</gene>
<sequence length="64" mass="7637">MITMERCTLFLIYLCLTSKQVSQGKGFSQKKSREDNILDESILFRIRVFTHFPYITELYRNESP</sequence>
<dbReference type="Proteomes" id="UP000297295">
    <property type="component" value="Unassembled WGS sequence"/>
</dbReference>
<accession>A0A4E0Q3B4</accession>
<evidence type="ECO:0000313" key="2">
    <source>
        <dbReference type="Proteomes" id="UP000297295"/>
    </source>
</evidence>
<organism evidence="1 2">
    <name type="scientific">Methanolobus halotolerans</name>
    <dbReference type="NCBI Taxonomy" id="2052935"/>
    <lineage>
        <taxon>Archaea</taxon>
        <taxon>Methanobacteriati</taxon>
        <taxon>Methanobacteriota</taxon>
        <taxon>Stenosarchaea group</taxon>
        <taxon>Methanomicrobia</taxon>
        <taxon>Methanosarcinales</taxon>
        <taxon>Methanosarcinaceae</taxon>
        <taxon>Methanolobus</taxon>
    </lineage>
</organism>
<keyword evidence="2" id="KW-1185">Reference proteome</keyword>
<evidence type="ECO:0000313" key="1">
    <source>
        <dbReference type="EMBL" id="TGC07514.1"/>
    </source>
</evidence>